<dbReference type="GO" id="GO:0009063">
    <property type="term" value="P:amino acid catabolic process"/>
    <property type="evidence" value="ECO:0007669"/>
    <property type="project" value="InterPro"/>
</dbReference>
<evidence type="ECO:0000259" key="1">
    <source>
        <dbReference type="Pfam" id="PF02746"/>
    </source>
</evidence>
<accession>A0A382SB16</accession>
<dbReference type="PANTHER" id="PTHR48080:SF6">
    <property type="entry name" value="STARVATION-SENSING PROTEIN RSPA"/>
    <property type="match status" value="1"/>
</dbReference>
<name>A0A382SB16_9ZZZZ</name>
<organism evidence="2">
    <name type="scientific">marine metagenome</name>
    <dbReference type="NCBI Taxonomy" id="408172"/>
    <lineage>
        <taxon>unclassified sequences</taxon>
        <taxon>metagenomes</taxon>
        <taxon>ecological metagenomes</taxon>
    </lineage>
</organism>
<dbReference type="PROSITE" id="PS00908">
    <property type="entry name" value="MR_MLE_1"/>
    <property type="match status" value="1"/>
</dbReference>
<dbReference type="InterPro" id="IPR029017">
    <property type="entry name" value="Enolase-like_N"/>
</dbReference>
<dbReference type="InterPro" id="IPR013341">
    <property type="entry name" value="Mandelate_racemase_N_dom"/>
</dbReference>
<sequence>MSNVTIRDIRTIFTEPDDTRLIIVKVETSEPDLHGVGCATFTQRPTAVRAAVDDYLRPFLIGRNVADIEDIWQSSYVSSYWRNGPVLNNAISGVDQALWDIKGKMADMPVYYLLGGKARDAAPVYVHASGSSPQGGADRILGFMEQGFHYIRVQVASPGFVTYGNRNDTVIDRAPQDGPVWITNRVRDYEPGKNYAHRGGVFEPKPYIRTTLGLFEHLRGKLGDKVELLHDVHERIPPIL</sequence>
<dbReference type="SUPFAM" id="SSF54826">
    <property type="entry name" value="Enolase N-terminal domain-like"/>
    <property type="match status" value="1"/>
</dbReference>
<dbReference type="AlphaFoldDB" id="A0A382SB16"/>
<dbReference type="Pfam" id="PF02746">
    <property type="entry name" value="MR_MLE_N"/>
    <property type="match status" value="1"/>
</dbReference>
<reference evidence="2" key="1">
    <citation type="submission" date="2018-05" db="EMBL/GenBank/DDBJ databases">
        <authorList>
            <person name="Lanie J.A."/>
            <person name="Ng W.-L."/>
            <person name="Kazmierczak K.M."/>
            <person name="Andrzejewski T.M."/>
            <person name="Davidsen T.M."/>
            <person name="Wayne K.J."/>
            <person name="Tettelin H."/>
            <person name="Glass J.I."/>
            <person name="Rusch D."/>
            <person name="Podicherti R."/>
            <person name="Tsui H.-C.T."/>
            <person name="Winkler M.E."/>
        </authorList>
    </citation>
    <scope>NUCLEOTIDE SEQUENCE</scope>
</reference>
<dbReference type="InterPro" id="IPR036849">
    <property type="entry name" value="Enolase-like_C_sf"/>
</dbReference>
<dbReference type="InterPro" id="IPR018110">
    <property type="entry name" value="Mandel_Rmase/mucon_lact_enz_CS"/>
</dbReference>
<gene>
    <name evidence="2" type="ORF">METZ01_LOCUS359261</name>
</gene>
<dbReference type="SUPFAM" id="SSF51604">
    <property type="entry name" value="Enolase C-terminal domain-like"/>
    <property type="match status" value="1"/>
</dbReference>
<dbReference type="Gene3D" id="3.30.390.10">
    <property type="entry name" value="Enolase-like, N-terminal domain"/>
    <property type="match status" value="1"/>
</dbReference>
<dbReference type="EMBL" id="UINC01127349">
    <property type="protein sequence ID" value="SVD06407.1"/>
    <property type="molecule type" value="Genomic_DNA"/>
</dbReference>
<proteinExistence type="predicted"/>
<evidence type="ECO:0000313" key="2">
    <source>
        <dbReference type="EMBL" id="SVD06407.1"/>
    </source>
</evidence>
<protein>
    <recommendedName>
        <fullName evidence="1">Mandelate racemase/muconate lactonizing enzyme N-terminal domain-containing protein</fullName>
    </recommendedName>
</protein>
<dbReference type="Gene3D" id="3.20.20.120">
    <property type="entry name" value="Enolase-like C-terminal domain"/>
    <property type="match status" value="1"/>
</dbReference>
<feature type="domain" description="Mandelate racemase/muconate lactonizing enzyme N-terminal" evidence="1">
    <location>
        <begin position="5"/>
        <end position="115"/>
    </location>
</feature>
<feature type="non-terminal residue" evidence="2">
    <location>
        <position position="240"/>
    </location>
</feature>
<dbReference type="InterPro" id="IPR034593">
    <property type="entry name" value="DgoD-like"/>
</dbReference>
<dbReference type="PANTHER" id="PTHR48080">
    <property type="entry name" value="D-GALACTONATE DEHYDRATASE-RELATED"/>
    <property type="match status" value="1"/>
</dbReference>